<gene>
    <name evidence="1" type="ORF">GJV77_13455</name>
</gene>
<dbReference type="Proteomes" id="UP000488936">
    <property type="component" value="Unassembled WGS sequence"/>
</dbReference>
<organism evidence="1 2">
    <name type="scientific">Myroides pelagicus</name>
    <dbReference type="NCBI Taxonomy" id="270914"/>
    <lineage>
        <taxon>Bacteria</taxon>
        <taxon>Pseudomonadati</taxon>
        <taxon>Bacteroidota</taxon>
        <taxon>Flavobacteriia</taxon>
        <taxon>Flavobacteriales</taxon>
        <taxon>Flavobacteriaceae</taxon>
        <taxon>Myroides</taxon>
    </lineage>
</organism>
<accession>A0A7K1GPQ5</accession>
<sequence length="283" mass="33306">MELITNSNVIKQISELEKDVTFKSDLIIEESQRMIKFLQNHLHSLKLKVLEQGFCSDQQEIEFYKHIKPYLLGKLIFYNKVYRIESQAPINMLSVQQRYYNKKLDQLIAENKNYINHSDFYIYYKSKKTHNDHIYFKTGNIDLLSGVNSIVFEIDPNFSTHYDFKIAKILSCEQLSGYLNHRLSQINKSIQANQHSSNSQSITWTESQSSLVELIYALYTSNSLNHGNVDIKTIADLLQNMFNVNLSDVHHSFHRMKTRTKSRTMYLDKLATDLQEYMNDSYK</sequence>
<reference evidence="1 2" key="1">
    <citation type="journal article" date="2006" name="Int. J. Syst. Evol. Microbiol.">
        <title>Myroides pelagicus sp. nov., isolated from seawater in Thailand.</title>
        <authorList>
            <person name="Yoon J."/>
            <person name="Maneerat S."/>
            <person name="Kawai F."/>
            <person name="Yokota A."/>
        </authorList>
    </citation>
    <scope>NUCLEOTIDE SEQUENCE [LARGE SCALE GENOMIC DNA]</scope>
    <source>
        <strain evidence="1 2">SM1T</strain>
    </source>
</reference>
<dbReference type="Pfam" id="PF09357">
    <property type="entry name" value="RteC"/>
    <property type="match status" value="1"/>
</dbReference>
<dbReference type="RefSeq" id="WP_155036857.1">
    <property type="nucleotide sequence ID" value="NZ_JBHTIG010000016.1"/>
</dbReference>
<dbReference type="InterPro" id="IPR018534">
    <property type="entry name" value="Tet_reg_excision_RteC"/>
</dbReference>
<proteinExistence type="predicted"/>
<protein>
    <submittedName>
        <fullName evidence="1">Tetracycline regulation of excision, RteC</fullName>
    </submittedName>
</protein>
<keyword evidence="2" id="KW-1185">Reference proteome</keyword>
<name>A0A7K1GPQ5_9FLAO</name>
<dbReference type="EMBL" id="WMJY01000046">
    <property type="protein sequence ID" value="MTH30885.1"/>
    <property type="molecule type" value="Genomic_DNA"/>
</dbReference>
<dbReference type="AlphaFoldDB" id="A0A7K1GPQ5"/>
<evidence type="ECO:0000313" key="2">
    <source>
        <dbReference type="Proteomes" id="UP000488936"/>
    </source>
</evidence>
<evidence type="ECO:0000313" key="1">
    <source>
        <dbReference type="EMBL" id="MTH30885.1"/>
    </source>
</evidence>
<comment type="caution">
    <text evidence="1">The sequence shown here is derived from an EMBL/GenBank/DDBJ whole genome shotgun (WGS) entry which is preliminary data.</text>
</comment>
<dbReference type="OrthoDB" id="790983at2"/>